<feature type="region of interest" description="Disordered" evidence="1">
    <location>
        <begin position="1"/>
        <end position="28"/>
    </location>
</feature>
<evidence type="ECO:0000313" key="3">
    <source>
        <dbReference type="Proteomes" id="UP000030764"/>
    </source>
</evidence>
<dbReference type="AlphaFoldDB" id="A0A085LVU3"/>
<dbReference type="EMBL" id="KL363278">
    <property type="protein sequence ID" value="KFD49089.1"/>
    <property type="molecule type" value="Genomic_DNA"/>
</dbReference>
<name>A0A085LVU3_9BILA</name>
<gene>
    <name evidence="2" type="ORF">M513_10031</name>
</gene>
<organism evidence="2 3">
    <name type="scientific">Trichuris suis</name>
    <name type="common">pig whipworm</name>
    <dbReference type="NCBI Taxonomy" id="68888"/>
    <lineage>
        <taxon>Eukaryota</taxon>
        <taxon>Metazoa</taxon>
        <taxon>Ecdysozoa</taxon>
        <taxon>Nematoda</taxon>
        <taxon>Enoplea</taxon>
        <taxon>Dorylaimia</taxon>
        <taxon>Trichinellida</taxon>
        <taxon>Trichuridae</taxon>
        <taxon>Trichuris</taxon>
    </lineage>
</organism>
<proteinExistence type="predicted"/>
<evidence type="ECO:0000313" key="2">
    <source>
        <dbReference type="EMBL" id="KFD49089.1"/>
    </source>
</evidence>
<keyword evidence="3" id="KW-1185">Reference proteome</keyword>
<accession>A0A085LVU3</accession>
<sequence>MGRQSEGTKGNGPQWLEQKAAESDGASTIWNGRATKIRHNRRTAIMGRQSEGTKGNGPQWLEQKAAESDGASTIWNGRATKIRHNRMK</sequence>
<protein>
    <submittedName>
        <fullName evidence="2">Uncharacterized protein</fullName>
    </submittedName>
</protein>
<reference evidence="2 3" key="1">
    <citation type="journal article" date="2014" name="Nat. Genet.">
        <title>Genome and transcriptome of the porcine whipworm Trichuris suis.</title>
        <authorList>
            <person name="Jex A.R."/>
            <person name="Nejsum P."/>
            <person name="Schwarz E.M."/>
            <person name="Hu L."/>
            <person name="Young N.D."/>
            <person name="Hall R.S."/>
            <person name="Korhonen P.K."/>
            <person name="Liao S."/>
            <person name="Thamsborg S."/>
            <person name="Xia J."/>
            <person name="Xu P."/>
            <person name="Wang S."/>
            <person name="Scheerlinck J.P."/>
            <person name="Hofmann A."/>
            <person name="Sternberg P.W."/>
            <person name="Wang J."/>
            <person name="Gasser R.B."/>
        </authorList>
    </citation>
    <scope>NUCLEOTIDE SEQUENCE [LARGE SCALE GENOMIC DNA]</scope>
    <source>
        <strain evidence="2">DCEP-RM93M</strain>
    </source>
</reference>
<evidence type="ECO:0000256" key="1">
    <source>
        <dbReference type="SAM" id="MobiDB-lite"/>
    </source>
</evidence>
<dbReference type="Proteomes" id="UP000030764">
    <property type="component" value="Unassembled WGS sequence"/>
</dbReference>